<dbReference type="Gene3D" id="2.60.120.200">
    <property type="match status" value="1"/>
</dbReference>
<dbReference type="SUPFAM" id="SSF50729">
    <property type="entry name" value="PH domain-like"/>
    <property type="match status" value="1"/>
</dbReference>
<feature type="compositionally biased region" description="Acidic residues" evidence="8">
    <location>
        <begin position="3324"/>
        <end position="3335"/>
    </location>
</feature>
<dbReference type="CDD" id="cd01201">
    <property type="entry name" value="PH_BEACH"/>
    <property type="match status" value="1"/>
</dbReference>
<dbReference type="Pfam" id="PF02138">
    <property type="entry name" value="Beach"/>
    <property type="match status" value="1"/>
</dbReference>
<gene>
    <name evidence="12" type="ORF">DGAL_LOCUS1472</name>
</gene>
<dbReference type="PROSITE" id="PS50082">
    <property type="entry name" value="WD_REPEATS_2"/>
    <property type="match status" value="1"/>
</dbReference>
<dbReference type="PROSITE" id="PS00678">
    <property type="entry name" value="WD_REPEATS_1"/>
    <property type="match status" value="1"/>
</dbReference>
<dbReference type="InterPro" id="IPR017455">
    <property type="entry name" value="Znf_FYVE-rel"/>
</dbReference>
<evidence type="ECO:0000313" key="12">
    <source>
        <dbReference type="EMBL" id="CAH0099338.1"/>
    </source>
</evidence>
<evidence type="ECO:0000259" key="9">
    <source>
        <dbReference type="PROSITE" id="PS50178"/>
    </source>
</evidence>
<dbReference type="Gene3D" id="3.30.40.10">
    <property type="entry name" value="Zinc/RING finger domain, C3HC4 (zinc finger)"/>
    <property type="match status" value="1"/>
</dbReference>
<dbReference type="Pfam" id="PF00400">
    <property type="entry name" value="WD40"/>
    <property type="match status" value="2"/>
</dbReference>
<feature type="domain" description="FYVE-type" evidence="9">
    <location>
        <begin position="3521"/>
        <end position="3581"/>
    </location>
</feature>
<dbReference type="Pfam" id="PF14844">
    <property type="entry name" value="PH_BEACH"/>
    <property type="match status" value="1"/>
</dbReference>
<dbReference type="Proteomes" id="UP000789390">
    <property type="component" value="Unassembled WGS sequence"/>
</dbReference>
<dbReference type="Pfam" id="PF01363">
    <property type="entry name" value="FYVE"/>
    <property type="match status" value="1"/>
</dbReference>
<feature type="domain" description="BEACH-type PH" evidence="11">
    <location>
        <begin position="2539"/>
        <end position="2678"/>
    </location>
</feature>
<evidence type="ECO:0000256" key="2">
    <source>
        <dbReference type="ARBA" id="ARBA00022723"/>
    </source>
</evidence>
<dbReference type="InterPro" id="IPR011011">
    <property type="entry name" value="Znf_FYVE_PHD"/>
</dbReference>
<dbReference type="InterPro" id="IPR016024">
    <property type="entry name" value="ARM-type_fold"/>
</dbReference>
<dbReference type="PROSITE" id="PS50294">
    <property type="entry name" value="WD_REPEATS_REGION"/>
    <property type="match status" value="1"/>
</dbReference>
<dbReference type="InterPro" id="IPR001680">
    <property type="entry name" value="WD40_rpt"/>
</dbReference>
<dbReference type="InterPro" id="IPR023362">
    <property type="entry name" value="PH-BEACH_dom"/>
</dbReference>
<dbReference type="InterPro" id="IPR051944">
    <property type="entry name" value="BEACH_domain_protein"/>
</dbReference>
<dbReference type="SMART" id="SM01026">
    <property type="entry name" value="Beach"/>
    <property type="match status" value="1"/>
</dbReference>
<evidence type="ECO:0000259" key="10">
    <source>
        <dbReference type="PROSITE" id="PS50197"/>
    </source>
</evidence>
<dbReference type="Pfam" id="PF23295">
    <property type="entry name" value="Arm_4"/>
    <property type="match status" value="1"/>
</dbReference>
<evidence type="ECO:0000256" key="1">
    <source>
        <dbReference type="ARBA" id="ARBA00022574"/>
    </source>
</evidence>
<evidence type="ECO:0000256" key="7">
    <source>
        <dbReference type="PROSITE-ProRule" id="PRU00221"/>
    </source>
</evidence>
<dbReference type="SUPFAM" id="SSF49899">
    <property type="entry name" value="Concanavalin A-like lectins/glucanases"/>
    <property type="match status" value="1"/>
</dbReference>
<evidence type="ECO:0000256" key="6">
    <source>
        <dbReference type="PROSITE-ProRule" id="PRU00091"/>
    </source>
</evidence>
<dbReference type="SUPFAM" id="SSF81837">
    <property type="entry name" value="BEACH domain"/>
    <property type="match status" value="1"/>
</dbReference>
<protein>
    <recommendedName>
        <fullName evidence="14">WD repeat and FYVE domain-containing protein 3</fullName>
    </recommendedName>
</protein>
<evidence type="ECO:0000256" key="8">
    <source>
        <dbReference type="SAM" id="MobiDB-lite"/>
    </source>
</evidence>
<dbReference type="InterPro" id="IPR013320">
    <property type="entry name" value="ConA-like_dom_sf"/>
</dbReference>
<feature type="compositionally biased region" description="Low complexity" evidence="8">
    <location>
        <begin position="2071"/>
        <end position="2081"/>
    </location>
</feature>
<feature type="region of interest" description="Disordered" evidence="8">
    <location>
        <begin position="2062"/>
        <end position="2081"/>
    </location>
</feature>
<dbReference type="FunFam" id="1.10.1540.10:FF:000002">
    <property type="entry name" value="WD repeat and FYVE domain containing 3"/>
    <property type="match status" value="1"/>
</dbReference>
<dbReference type="InterPro" id="IPR036322">
    <property type="entry name" value="WD40_repeat_dom_sf"/>
</dbReference>
<evidence type="ECO:0000256" key="4">
    <source>
        <dbReference type="ARBA" id="ARBA00022771"/>
    </source>
</evidence>
<feature type="compositionally biased region" description="Gly residues" evidence="8">
    <location>
        <begin position="1071"/>
        <end position="1089"/>
    </location>
</feature>
<evidence type="ECO:0000256" key="3">
    <source>
        <dbReference type="ARBA" id="ARBA00022737"/>
    </source>
</evidence>
<dbReference type="InterPro" id="IPR056252">
    <property type="entry name" value="Alfy-like_Arm-like"/>
</dbReference>
<dbReference type="SUPFAM" id="SSF50978">
    <property type="entry name" value="WD40 repeat-like"/>
    <property type="match status" value="1"/>
</dbReference>
<dbReference type="Gene3D" id="2.130.10.10">
    <property type="entry name" value="YVTN repeat-like/Quinoprotein amine dehydrogenase"/>
    <property type="match status" value="1"/>
</dbReference>
<name>A0A8J2REM4_9CRUS</name>
<dbReference type="SUPFAM" id="SSF57903">
    <property type="entry name" value="FYVE/PHD zinc finger"/>
    <property type="match status" value="1"/>
</dbReference>
<dbReference type="CDD" id="cd15719">
    <property type="entry name" value="FYVE_WDFY3"/>
    <property type="match status" value="1"/>
</dbReference>
<dbReference type="InterPro" id="IPR000306">
    <property type="entry name" value="Znf_FYVE"/>
</dbReference>
<feature type="region of interest" description="Disordered" evidence="8">
    <location>
        <begin position="1069"/>
        <end position="1106"/>
    </location>
</feature>
<dbReference type="InterPro" id="IPR036372">
    <property type="entry name" value="BEACH_dom_sf"/>
</dbReference>
<dbReference type="OrthoDB" id="10018316at2759"/>
<dbReference type="EMBL" id="CAKKLH010000017">
    <property type="protein sequence ID" value="CAH0099338.1"/>
    <property type="molecule type" value="Genomic_DNA"/>
</dbReference>
<dbReference type="CDD" id="cd06071">
    <property type="entry name" value="Beach"/>
    <property type="match status" value="1"/>
</dbReference>
<feature type="compositionally biased region" description="Low complexity" evidence="8">
    <location>
        <begin position="3379"/>
        <end position="3392"/>
    </location>
</feature>
<accession>A0A8J2REM4</accession>
<dbReference type="InterPro" id="IPR000409">
    <property type="entry name" value="BEACH_dom"/>
</dbReference>
<dbReference type="SMART" id="SM00320">
    <property type="entry name" value="WD40"/>
    <property type="match status" value="5"/>
</dbReference>
<dbReference type="PROSITE" id="PS50178">
    <property type="entry name" value="ZF_FYVE"/>
    <property type="match status" value="1"/>
</dbReference>
<feature type="region of interest" description="Disordered" evidence="8">
    <location>
        <begin position="2441"/>
        <end position="2461"/>
    </location>
</feature>
<dbReference type="PANTHER" id="PTHR46108">
    <property type="entry name" value="BLUE CHEESE"/>
    <property type="match status" value="1"/>
</dbReference>
<dbReference type="InterPro" id="IPR013083">
    <property type="entry name" value="Znf_RING/FYVE/PHD"/>
</dbReference>
<dbReference type="InterPro" id="IPR015943">
    <property type="entry name" value="WD40/YVTN_repeat-like_dom_sf"/>
</dbReference>
<dbReference type="InterPro" id="IPR011993">
    <property type="entry name" value="PH-like_dom_sf"/>
</dbReference>
<dbReference type="Gene3D" id="1.10.1540.10">
    <property type="entry name" value="BEACH domain"/>
    <property type="match status" value="1"/>
</dbReference>
<dbReference type="PROSITE" id="PS50197">
    <property type="entry name" value="BEACH"/>
    <property type="match status" value="1"/>
</dbReference>
<keyword evidence="5" id="KW-0862">Zinc</keyword>
<dbReference type="SMART" id="SM00064">
    <property type="entry name" value="FYVE"/>
    <property type="match status" value="1"/>
</dbReference>
<feature type="repeat" description="WD" evidence="7">
    <location>
        <begin position="3170"/>
        <end position="3211"/>
    </location>
</feature>
<reference evidence="12" key="1">
    <citation type="submission" date="2021-11" db="EMBL/GenBank/DDBJ databases">
        <authorList>
            <person name="Schell T."/>
        </authorList>
    </citation>
    <scope>NUCLEOTIDE SEQUENCE</scope>
    <source>
        <strain evidence="12">M5</strain>
    </source>
</reference>
<keyword evidence="3" id="KW-0677">Repeat</keyword>
<evidence type="ECO:0000259" key="11">
    <source>
        <dbReference type="PROSITE" id="PS51783"/>
    </source>
</evidence>
<comment type="caution">
    <text evidence="12">The sequence shown here is derived from an EMBL/GenBank/DDBJ whole genome shotgun (WGS) entry which is preliminary data.</text>
</comment>
<dbReference type="Gene3D" id="2.30.29.30">
    <property type="entry name" value="Pleckstrin-homology domain (PH domain)/Phosphotyrosine-binding domain (PTB)"/>
    <property type="match status" value="1"/>
</dbReference>
<dbReference type="GO" id="GO:0008270">
    <property type="term" value="F:zinc ion binding"/>
    <property type="evidence" value="ECO:0007669"/>
    <property type="project" value="UniProtKB-KW"/>
</dbReference>
<proteinExistence type="predicted"/>
<dbReference type="PROSITE" id="PS51783">
    <property type="entry name" value="PH_BEACH"/>
    <property type="match status" value="1"/>
</dbReference>
<evidence type="ECO:0008006" key="14">
    <source>
        <dbReference type="Google" id="ProtNLM"/>
    </source>
</evidence>
<feature type="domain" description="BEACH" evidence="10">
    <location>
        <begin position="2710"/>
        <end position="3003"/>
    </location>
</feature>
<keyword evidence="1 7" id="KW-0853">WD repeat</keyword>
<sequence length="3588" mass="398040">MNAMKRFLLGSSSQAAQTEASQQAGGNPCPPAANSATTEIVMGIKPSPSQHAALSLTHLRKLFSDFNSVATQAMTEAERESRMYSMLPLFCRVFSHCPAAEMLEKFPEVGSFCQQVSRLAVSEIRRRASNQSTVAASQAIASFLEMEESSTNVTQESNGNGWMLLTCLNLLSLGGLGLIEIMTAASVPSTLVKCLYLFFDLPDLENPETSPPGCEFTPRERRQLLQKSFGQMLVRLCSVPAATEELARKDDLTLLFSALSSWCPQHNLLWRKNANEVLVVLTRHGLTALVLGYIHNKGCVSLCVENMQKASGDLLPLEVVEMFATVFCLLKDSADVTQTLLDDFRSCQGYSFLTEFLLRAEHDTVVESQEALRNLVFLVSSLSTCGFHEVRPMAFSTGSLFQLPNFITPIPLGKGSSVRNIPAFQVLHSAFIKSTTSTLSSVILDAVSTIFHSDPANYFILESQNTLNQFAEKIHLKGAEVQEKYFRLLEFVVFQLNYVPCKELISLSLLLRNHAANYTQCSIQCMVVLLTILRHHAIFKDVYREVGLLEVLVTCLQRFAAVMKLKLDVRPSEEQIKEEEQDEQPDRERELGYLVMECLGVLLVGNANNAAVFRESGGARCAHNLIPYTDCRREALCLVQQLILSTGGDDDMGTVLGLLQSAPATDLSLKMDILKSLLTCLRESHRTRTMFRKVGAFVYIMSALVSMEGCLHPNPEESASNSNWGTLAPVEILRLLHLIFNTLCVAMRYEPANAKFFQQEICGPSLCDTIRLLGCFDQRRTFDEPEEVTDNPQQQQGGGFHQIFNRGVQDFEEEEVKDKNRSLVNATLVIRLLYDLAVDSYDRAQTLPVCCSADGKILPRSKSSDDPTCALRRPVNLNPISVNPDPILVHPGVILAMFQLLPSIWTEENPEASKSLQLLVTDIIQSLTHSERNVQILCDAGFPSEILKYASSVLNNESRHLHGPLLTVLEQLVRQALEPKDLRAFLRMGDPLNCLLPELSDPKTVHSNGAPLPLFRLKSLVSMSTPKDVGRSGNQGVALSPPPFVEFDMQPEGFGCLFLPSVAPQCQHGGVSSGSGGGGSGGTGQGASGQNGSSGQVIMGGVGSGGDRVFPAPTGMSYSTWICVDKFSDPRLDPHGIRLLTLVRNVMERPDDNLVCLSVVLSPRDKALLVSTQETPLPKGSSDWEPEVSGDFGARIWNPDLIQEGHWHHLALVWSRAVLKNSQFSLYIDGQLVYTGKMHYISQNPGGGAANLTVASSVFGYIGTAPSWRRQSRLVWRQGPCHLVEDAFNPQVVQWIYKIGPHYVGSLQAPQLPGSAEALCSLVNEERIVFGLNASAMSPLTLAKIRKVYRKTDSRSVAKQLGMSSHENATPIRLLHNAAGHLSGPARTLGGVVIGYLGVRVFCPRPICTTMQAVGGCNVLLGLVAMATDVENLYAAVKALVYVVKCNGQAQHEMERIRGYQTLAYLLKRHKAWLNNHILQLILVLVGFEQHNNKAGSEPNNSLAFRDLLADLDVWRDTVDDLLKVLFDLFYRMAAESGPDGRSNTRYLRDLNLVGRLLQILHHEHNNSTGGVVILGASARETLWNLLGWLLHNNPRPVDLLLFGQYLATTLPVCVNDDKNMTSDDGKLDDSSPAALVASRNEGLTLLFKLLLVHDKGVINQTFAEEFLRVLGFDWLLLFMQPQVKSSSVILSANCLLILLSNPQSLARFREGVSTGAGWARSRDLITSQGFANNAAAGPLRLVGRTFSVASEDVPTSPSTNLQSQQLPGFQLLGWMLVNHTSLPEIYYLIIGLMVGKPQLRTSSQLDLETIWSCLFGVSQGQPIASLGGRGVPMYCPEAITVLLTMMRAIMNPEDSSIDEASTNYPNVLLQFLFYVYNNAPDYMSVFMTSDLLNAMVASLFPIGLHQQHSLNSEPSTPVEEFNRQFVMVESSLESAKDPLTFHRAKKTLMDFLRTIVIDSLCLPVTSGGTSANSGSNTNVRPIPIIDVIMDACPDSANYNQHCQFQTELLTIVMEYLASAGVILGEQGVLPIVTQNGGSLQNVAPNIFYLAGRLLITQAKKRTSSTGGGNSSSSSSSSSSGLASQSLDNIYRCLNRCILFLLSRAADSISEQMSLLEALHKLTNHRSLIFGSGNHDLEFIGCLCHCLLQLTLTLKISTEPSRTTWHVSGEEMEPNSSLREAQHLAAVAAQRVWEELYVSKKPAVEEAFKISLGANTQHRAPSLELVRDPALKLWLQYVEAERRSAYRTVLEVSTPNQIQSKIQKVTGGLTRLTSRSLTMKSSKKEETANVMGRHSHAGNLSYCWADVWLSTQYQLAGLKEQLELERRQRQQALQHVEQFNRLNWKRVEETELLRVRGLWGPSEESRVLTKWMLDMTEGPCRMRKKLTPNPHFYALYPYRPELELAENKSIRYKVATSLDAKEHFKFYSKWRQSLLQEEDQVDRVQEQQDSHQQVQQPLVESSTGDELVAAETILSTPQLQDLPQLLRPIKRDVNQTMADIDEEVELIGSSPAADEPLTSTQSTAQQQPQDWQNLMRLLEENEKIGHLFRSARVQGLETVDGLLLFGKEHLYVVDGFTQTPSREISRDVSNFPSGTFEPIVPPYTTPGYGSSGSSNNSNRQELKSVHQCSRLGYEDIREVHKRRYLLQPIALEIFSNDGRNHLLAFPPNVRNKVYQRLLATATGLSDSASQSVAGQKRAANVEQSAGLLSTMTAGLMGETSVTQRWVRGELSNFQYLMHLNTLAGRSYNDLMQYPVFPWVLADYDSAELDLSHPSTFRDLSKPMGAQTSDRLQQFRKRYKEWDDPHNETGPYHYGTHYSSAMIVCSYLVRLEPFTQQFLQLQGGHFDLADRLFHSIREAWWSAAQLNMADVKELIPEFFYLPDFLVNANRFDLGCKQSGVALDDVVLPPWAKNDPREFIRLHRAALESDYVSQHLHEWIDLIFGYKQQGPAAVESINLFHPLFYEGNVDIYSIEDPLKKNAVIGFINNFGQTPKQLFKKPHPSKKVGGAGSRISGLEMALPLAGQAAMQILPLLPSASGFHSSGSGGSGAAAEAFFHHVDHLSPSLQAVKELKRPVGHMIGAERSVVAVEENKCLLPPNYTRCVAWGYADHSIRLVPHDSDKALMVCETPFHQEILTCVCPTGRTVVTGGANTVVTVWDLGKKQFTIRQHLYGHTEAVTCLAASAGYQILVSGSRDRTAIVWDLSRLTFIRQLTGHNAPLAAIDINDLTGDIATCSGTWLHLWSINGDPLASVNTLVGQIGRSQHILCVCFSQFNEWDPMNVILTGSTDGVVRMWSLDYVQVPDEETLALVRIEETPEAPKLVEESEDDSPDDAELPGEILERQTSIGSLPSCGDSSEGHEGPDSTSSPVPNQPKEENPLEQQQQQPTEPLQTSRSDSSLNGTFEMISESEVRESAIQQQQQQQQMPKANVVAPFVSQQPGKKSRHVLKEGFKWQRQLIFRTKLTMHTAYDRQDNSEPASVTSLAISKDNRTVLVGDARGRIHSWSVTDVTGRSVADHWLRDDTVEMCTKCRVKFSLTERRHHCRNCGHVFCSRCSRYESEIMQLRIRRPVRVCQECYSSLKMSSEGTS</sequence>
<evidence type="ECO:0000256" key="5">
    <source>
        <dbReference type="ARBA" id="ARBA00022833"/>
    </source>
</evidence>
<keyword evidence="4 6" id="KW-0863">Zinc-finger</keyword>
<evidence type="ECO:0000313" key="13">
    <source>
        <dbReference type="Proteomes" id="UP000789390"/>
    </source>
</evidence>
<feature type="region of interest" description="Disordered" evidence="8">
    <location>
        <begin position="3314"/>
        <end position="3429"/>
    </location>
</feature>
<dbReference type="SUPFAM" id="SSF48371">
    <property type="entry name" value="ARM repeat"/>
    <property type="match status" value="1"/>
</dbReference>
<keyword evidence="2" id="KW-0479">Metal-binding</keyword>
<organism evidence="12 13">
    <name type="scientific">Daphnia galeata</name>
    <dbReference type="NCBI Taxonomy" id="27404"/>
    <lineage>
        <taxon>Eukaryota</taxon>
        <taxon>Metazoa</taxon>
        <taxon>Ecdysozoa</taxon>
        <taxon>Arthropoda</taxon>
        <taxon>Crustacea</taxon>
        <taxon>Branchiopoda</taxon>
        <taxon>Diplostraca</taxon>
        <taxon>Cladocera</taxon>
        <taxon>Anomopoda</taxon>
        <taxon>Daphniidae</taxon>
        <taxon>Daphnia</taxon>
    </lineage>
</organism>
<dbReference type="PANTHER" id="PTHR46108:SF4">
    <property type="entry name" value="BLUE CHEESE"/>
    <property type="match status" value="1"/>
</dbReference>
<dbReference type="InterPro" id="IPR019775">
    <property type="entry name" value="WD40_repeat_CS"/>
</dbReference>
<keyword evidence="13" id="KW-1185">Reference proteome</keyword>